<keyword evidence="3 9" id="KW-0479">Metal-binding</keyword>
<keyword evidence="14" id="KW-1185">Reference proteome</keyword>
<comment type="catalytic activity">
    <reaction evidence="7 9 10">
        <text>2-(2-carboxy-4-methylthiazol-5-yl)ethyl phosphate + 4-amino-2-methyl-5-(diphosphooxymethyl)pyrimidine + 2 H(+) = thiamine phosphate + CO2 + diphosphate</text>
        <dbReference type="Rhea" id="RHEA:47848"/>
        <dbReference type="ChEBI" id="CHEBI:15378"/>
        <dbReference type="ChEBI" id="CHEBI:16526"/>
        <dbReference type="ChEBI" id="CHEBI:33019"/>
        <dbReference type="ChEBI" id="CHEBI:37575"/>
        <dbReference type="ChEBI" id="CHEBI:57841"/>
        <dbReference type="ChEBI" id="CHEBI:62890"/>
        <dbReference type="EC" id="2.5.1.3"/>
    </reaction>
</comment>
<dbReference type="SUPFAM" id="SSF51391">
    <property type="entry name" value="Thiamin phosphate synthase"/>
    <property type="match status" value="1"/>
</dbReference>
<feature type="binding site" evidence="9">
    <location>
        <begin position="139"/>
        <end position="141"/>
    </location>
    <ligand>
        <name>2-[(2R,5Z)-2-carboxy-4-methylthiazol-5(2H)-ylidene]ethyl phosphate</name>
        <dbReference type="ChEBI" id="CHEBI:62899"/>
    </ligand>
</feature>
<evidence type="ECO:0000256" key="8">
    <source>
        <dbReference type="ARBA" id="ARBA00047883"/>
    </source>
</evidence>
<comment type="catalytic activity">
    <reaction evidence="8 9 10">
        <text>2-[(2R,5Z)-2-carboxy-4-methylthiazol-5(2H)-ylidene]ethyl phosphate + 4-amino-2-methyl-5-(diphosphooxymethyl)pyrimidine + 2 H(+) = thiamine phosphate + CO2 + diphosphate</text>
        <dbReference type="Rhea" id="RHEA:47844"/>
        <dbReference type="ChEBI" id="CHEBI:15378"/>
        <dbReference type="ChEBI" id="CHEBI:16526"/>
        <dbReference type="ChEBI" id="CHEBI:33019"/>
        <dbReference type="ChEBI" id="CHEBI:37575"/>
        <dbReference type="ChEBI" id="CHEBI:57841"/>
        <dbReference type="ChEBI" id="CHEBI:62899"/>
        <dbReference type="EC" id="2.5.1.3"/>
    </reaction>
</comment>
<feature type="binding site" evidence="9">
    <location>
        <position position="94"/>
    </location>
    <ligand>
        <name>Mg(2+)</name>
        <dbReference type="ChEBI" id="CHEBI:18420"/>
    </ligand>
</feature>
<dbReference type="Pfam" id="PF02581">
    <property type="entry name" value="TMP-TENI"/>
    <property type="match status" value="1"/>
</dbReference>
<evidence type="ECO:0000256" key="2">
    <source>
        <dbReference type="ARBA" id="ARBA00022679"/>
    </source>
</evidence>
<keyword evidence="4 9" id="KW-0460">Magnesium</keyword>
<dbReference type="EMBL" id="AP024238">
    <property type="protein sequence ID" value="BCO27005.1"/>
    <property type="molecule type" value="Genomic_DNA"/>
</dbReference>
<accession>A0ABM7ML38</accession>
<evidence type="ECO:0000256" key="6">
    <source>
        <dbReference type="ARBA" id="ARBA00047334"/>
    </source>
</evidence>
<dbReference type="RefSeq" id="WP_223911360.1">
    <property type="nucleotide sequence ID" value="NZ_AP024238.1"/>
</dbReference>
<dbReference type="Proteomes" id="UP000824366">
    <property type="component" value="Chromosome"/>
</dbReference>
<feature type="binding site" evidence="9">
    <location>
        <position position="74"/>
    </location>
    <ligand>
        <name>4-amino-2-methyl-5-(diphosphooxymethyl)pyrimidine</name>
        <dbReference type="ChEBI" id="CHEBI:57841"/>
    </ligand>
</feature>
<name>A0ABM7ML38_9BURK</name>
<protein>
    <recommendedName>
        <fullName evidence="9">Thiamine-phosphate synthase</fullName>
        <shortName evidence="9">TP synthase</shortName>
        <shortName evidence="9">TPS</shortName>
        <ecNumber evidence="9">2.5.1.3</ecNumber>
    </recommendedName>
    <alternativeName>
        <fullName evidence="9">Thiamine-phosphate pyrophosphorylase</fullName>
        <shortName evidence="9">TMP pyrophosphorylase</shortName>
        <shortName evidence="9">TMP-PPase</shortName>
    </alternativeName>
</protein>
<feature type="binding site" evidence="9">
    <location>
        <begin position="190"/>
        <end position="191"/>
    </location>
    <ligand>
        <name>2-[(2R,5Z)-2-carboxy-4-methylthiazol-5(2H)-ylidene]ethyl phosphate</name>
        <dbReference type="ChEBI" id="CHEBI:62899"/>
    </ligand>
</feature>
<dbReference type="InterPro" id="IPR022998">
    <property type="entry name" value="ThiamineP_synth_TenI"/>
</dbReference>
<comment type="cofactor">
    <cofactor evidence="9">
        <name>Mg(2+)</name>
        <dbReference type="ChEBI" id="CHEBI:18420"/>
    </cofactor>
    <text evidence="9">Binds 1 Mg(2+) ion per subunit.</text>
</comment>
<evidence type="ECO:0000256" key="1">
    <source>
        <dbReference type="ARBA" id="ARBA00005165"/>
    </source>
</evidence>
<comment type="similarity">
    <text evidence="9 10">Belongs to the thiamine-phosphate synthase family.</text>
</comment>
<organism evidence="13 14">
    <name type="scientific">Rhodoferax lithotrophicus</name>
    <dbReference type="NCBI Taxonomy" id="2798804"/>
    <lineage>
        <taxon>Bacteria</taxon>
        <taxon>Pseudomonadati</taxon>
        <taxon>Pseudomonadota</taxon>
        <taxon>Betaproteobacteria</taxon>
        <taxon>Burkholderiales</taxon>
        <taxon>Comamonadaceae</taxon>
        <taxon>Rhodoferax</taxon>
    </lineage>
</organism>
<feature type="binding site" evidence="9">
    <location>
        <position position="170"/>
    </location>
    <ligand>
        <name>2-[(2R,5Z)-2-carboxy-4-methylthiazol-5(2H)-ylidene]ethyl phosphate</name>
        <dbReference type="ChEBI" id="CHEBI:62899"/>
    </ligand>
</feature>
<evidence type="ECO:0000256" key="10">
    <source>
        <dbReference type="RuleBase" id="RU003826"/>
    </source>
</evidence>
<evidence type="ECO:0000256" key="7">
    <source>
        <dbReference type="ARBA" id="ARBA00047851"/>
    </source>
</evidence>
<keyword evidence="2 9" id="KW-0808">Transferase</keyword>
<dbReference type="PANTHER" id="PTHR20857">
    <property type="entry name" value="THIAMINE-PHOSPHATE PYROPHOSPHORYLASE"/>
    <property type="match status" value="1"/>
</dbReference>
<evidence type="ECO:0000256" key="3">
    <source>
        <dbReference type="ARBA" id="ARBA00022723"/>
    </source>
</evidence>
<keyword evidence="5 9" id="KW-0784">Thiamine biosynthesis</keyword>
<dbReference type="PANTHER" id="PTHR20857:SF15">
    <property type="entry name" value="THIAMINE-PHOSPHATE SYNTHASE"/>
    <property type="match status" value="1"/>
</dbReference>
<feature type="binding site" evidence="9">
    <location>
        <position position="75"/>
    </location>
    <ligand>
        <name>Mg(2+)</name>
        <dbReference type="ChEBI" id="CHEBI:18420"/>
    </ligand>
</feature>
<feature type="binding site" evidence="9">
    <location>
        <position position="113"/>
    </location>
    <ligand>
        <name>4-amino-2-methyl-5-(diphosphooxymethyl)pyrimidine</name>
        <dbReference type="ChEBI" id="CHEBI:57841"/>
    </ligand>
</feature>
<dbReference type="EC" id="2.5.1.3" evidence="9"/>
<evidence type="ECO:0000256" key="11">
    <source>
        <dbReference type="RuleBase" id="RU004253"/>
    </source>
</evidence>
<dbReference type="NCBIfam" id="TIGR00693">
    <property type="entry name" value="thiE"/>
    <property type="match status" value="1"/>
</dbReference>
<evidence type="ECO:0000313" key="13">
    <source>
        <dbReference type="EMBL" id="BCO27005.1"/>
    </source>
</evidence>
<evidence type="ECO:0000256" key="5">
    <source>
        <dbReference type="ARBA" id="ARBA00022977"/>
    </source>
</evidence>
<feature type="binding site" evidence="9">
    <location>
        <position position="142"/>
    </location>
    <ligand>
        <name>4-amino-2-methyl-5-(diphosphooxymethyl)pyrimidine</name>
        <dbReference type="ChEBI" id="CHEBI:57841"/>
    </ligand>
</feature>
<comment type="catalytic activity">
    <reaction evidence="6 9 10">
        <text>4-methyl-5-(2-phosphooxyethyl)-thiazole + 4-amino-2-methyl-5-(diphosphooxymethyl)pyrimidine + H(+) = thiamine phosphate + diphosphate</text>
        <dbReference type="Rhea" id="RHEA:22328"/>
        <dbReference type="ChEBI" id="CHEBI:15378"/>
        <dbReference type="ChEBI" id="CHEBI:33019"/>
        <dbReference type="ChEBI" id="CHEBI:37575"/>
        <dbReference type="ChEBI" id="CHEBI:57841"/>
        <dbReference type="ChEBI" id="CHEBI:58296"/>
        <dbReference type="EC" id="2.5.1.3"/>
    </reaction>
</comment>
<sequence length="214" mass="22372">MSTSRLAQLLRLYLVTDPQALRGRTLTDVVLQAVQGGVTCVQLREKTASTRDFVALACALTEVLKPLGVPLVINDRLDVALACGAQGVHLGQSDMPVALARQLLPPEVFIGWSVETPDDVQRAAHLPVDYLGVSPVFATPTKTDTATPWGLEGLCQVRAMTPLPLVAIGGIHLGNAAEVLTAGADGLAVVSAICSADDPCLAAQALRTCVNAFL</sequence>
<proteinExistence type="inferred from homology"/>
<dbReference type="CDD" id="cd00564">
    <property type="entry name" value="TMP_TenI"/>
    <property type="match status" value="1"/>
</dbReference>
<evidence type="ECO:0000313" key="14">
    <source>
        <dbReference type="Proteomes" id="UP000824366"/>
    </source>
</evidence>
<evidence type="ECO:0000256" key="4">
    <source>
        <dbReference type="ARBA" id="ARBA00022842"/>
    </source>
</evidence>
<feature type="binding site" evidence="9">
    <location>
        <begin position="42"/>
        <end position="46"/>
    </location>
    <ligand>
        <name>4-amino-2-methyl-5-(diphosphooxymethyl)pyrimidine</name>
        <dbReference type="ChEBI" id="CHEBI:57841"/>
    </ligand>
</feature>
<evidence type="ECO:0000256" key="9">
    <source>
        <dbReference type="HAMAP-Rule" id="MF_00097"/>
    </source>
</evidence>
<dbReference type="HAMAP" id="MF_00097">
    <property type="entry name" value="TMP_synthase"/>
    <property type="match status" value="1"/>
</dbReference>
<evidence type="ECO:0000259" key="12">
    <source>
        <dbReference type="Pfam" id="PF02581"/>
    </source>
</evidence>
<dbReference type="Gene3D" id="3.20.20.70">
    <property type="entry name" value="Aldolase class I"/>
    <property type="match status" value="1"/>
</dbReference>
<reference evidence="13 14" key="1">
    <citation type="journal article" date="2021" name="Microbiol. Spectr.">
        <title>A Single Bacterium Capable of Oxidation and Reduction of Iron at Circumneutral pH.</title>
        <authorList>
            <person name="Kato S."/>
            <person name="Ohkuma M."/>
        </authorList>
    </citation>
    <scope>NUCLEOTIDE SEQUENCE [LARGE SCALE GENOMIC DNA]</scope>
    <source>
        <strain evidence="13 14">MIZ03</strain>
    </source>
</reference>
<comment type="function">
    <text evidence="9">Condenses 4-methyl-5-(beta-hydroxyethyl)thiazole monophosphate (THZ-P) and 2-methyl-4-amino-5-hydroxymethyl pyrimidine pyrophosphate (HMP-PP) to form thiamine monophosphate (TMP).</text>
</comment>
<dbReference type="InterPro" id="IPR036206">
    <property type="entry name" value="ThiamineP_synth_sf"/>
</dbReference>
<dbReference type="InterPro" id="IPR034291">
    <property type="entry name" value="TMP_synthase"/>
</dbReference>
<dbReference type="InterPro" id="IPR013785">
    <property type="entry name" value="Aldolase_TIM"/>
</dbReference>
<gene>
    <name evidence="9" type="primary">thiE</name>
    <name evidence="13" type="ORF">MIZ03_1892</name>
</gene>
<comment type="pathway">
    <text evidence="1 9 11">Cofactor biosynthesis; thiamine diphosphate biosynthesis; thiamine phosphate from 4-amino-2-methyl-5-diphosphomethylpyrimidine and 4-methyl-5-(2-phosphoethyl)-thiazole: step 1/1.</text>
</comment>
<feature type="domain" description="Thiamine phosphate synthase/TenI" evidence="12">
    <location>
        <begin position="12"/>
        <end position="193"/>
    </location>
</feature>